<reference evidence="1 2" key="1">
    <citation type="journal article" date="2006" name="J. Bacteriol.">
        <title>Comparison of the genome sequence of the poultry pathogen Bordetella avium with those of B. bronchiseptica, B. pertussis, and B. parapertussis reveals extensive diversity in surface structures associated with host interaction.</title>
        <authorList>
            <person name="Sebaihia M."/>
            <person name="Preston A."/>
            <person name="Maskell D.J."/>
            <person name="Kuzmiak H."/>
            <person name="Connell T.D."/>
            <person name="King N.D."/>
            <person name="Orndorff P.E."/>
            <person name="Miyamoto D.M."/>
            <person name="Thomson N.R."/>
            <person name="Harris D."/>
            <person name="Goble A."/>
            <person name="Lord A."/>
            <person name="Murphy L."/>
            <person name="Quail M.A."/>
            <person name="Rutter S."/>
            <person name="Squares R."/>
            <person name="Squares S."/>
            <person name="Woodward J."/>
            <person name="Parkhill J."/>
            <person name="Temple L.M."/>
        </authorList>
    </citation>
    <scope>NUCLEOTIDE SEQUENCE [LARGE SCALE GENOMIC DNA]</scope>
    <source>
        <strain evidence="1 2">197N</strain>
    </source>
</reference>
<dbReference type="AlphaFoldDB" id="Q2KY71"/>
<gene>
    <name evidence="1" type="ordered locus">BAV0549</name>
</gene>
<dbReference type="EMBL" id="AM167904">
    <property type="protein sequence ID" value="CAJ48154.1"/>
    <property type="molecule type" value="Genomic_DNA"/>
</dbReference>
<name>Q2KY71_BORA1</name>
<proteinExistence type="predicted"/>
<dbReference type="Pfam" id="PF01042">
    <property type="entry name" value="Ribonuc_L-PSP"/>
    <property type="match status" value="1"/>
</dbReference>
<evidence type="ECO:0000313" key="1">
    <source>
        <dbReference type="EMBL" id="CAJ48154.1"/>
    </source>
</evidence>
<dbReference type="CDD" id="cd00448">
    <property type="entry name" value="YjgF_YER057c_UK114_family"/>
    <property type="match status" value="1"/>
</dbReference>
<organism evidence="1 2">
    <name type="scientific">Bordetella avium (strain 197N)</name>
    <dbReference type="NCBI Taxonomy" id="360910"/>
    <lineage>
        <taxon>Bacteria</taxon>
        <taxon>Pseudomonadati</taxon>
        <taxon>Pseudomonadota</taxon>
        <taxon>Betaproteobacteria</taxon>
        <taxon>Burkholderiales</taxon>
        <taxon>Alcaligenaceae</taxon>
        <taxon>Bordetella</taxon>
    </lineage>
</organism>
<accession>Q2KY71</accession>
<sequence>VRADIYVSGLDRQTGMFAGDGEQTRCLFLHLQALCEEQGGSIERIVLARVYCAGVDAVRGMNETWGAFCDEIEPPARTW</sequence>
<evidence type="ECO:0000313" key="2">
    <source>
        <dbReference type="Proteomes" id="UP000001977"/>
    </source>
</evidence>
<dbReference type="Proteomes" id="UP000001977">
    <property type="component" value="Chromosome"/>
</dbReference>
<dbReference type="SUPFAM" id="SSF55298">
    <property type="entry name" value="YjgF-like"/>
    <property type="match status" value="1"/>
</dbReference>
<dbReference type="InterPro" id="IPR035959">
    <property type="entry name" value="RutC-like_sf"/>
</dbReference>
<dbReference type="Gene3D" id="3.30.1330.40">
    <property type="entry name" value="RutC-like"/>
    <property type="match status" value="1"/>
</dbReference>
<dbReference type="eggNOG" id="COG0251">
    <property type="taxonomic scope" value="Bacteria"/>
</dbReference>
<protein>
    <submittedName>
        <fullName evidence="1">Uncharacterized protein</fullName>
    </submittedName>
</protein>
<dbReference type="STRING" id="360910.BAV0549"/>
<feature type="non-terminal residue" evidence="1">
    <location>
        <position position="1"/>
    </location>
</feature>
<dbReference type="KEGG" id="bav:BAV0549"/>
<keyword evidence="2" id="KW-1185">Reference proteome</keyword>
<dbReference type="InterPro" id="IPR006175">
    <property type="entry name" value="YjgF/YER057c/UK114"/>
</dbReference>
<dbReference type="HOGENOM" id="CLU_2611445_0_0_4"/>